<dbReference type="AlphaFoldDB" id="A0A067M6X9"/>
<evidence type="ECO:0000313" key="2">
    <source>
        <dbReference type="Proteomes" id="UP000027195"/>
    </source>
</evidence>
<name>A0A067M6X9_BOTB1</name>
<keyword evidence="2" id="KW-1185">Reference proteome</keyword>
<dbReference type="InParanoid" id="A0A067M6X9"/>
<dbReference type="Proteomes" id="UP000027195">
    <property type="component" value="Unassembled WGS sequence"/>
</dbReference>
<protein>
    <submittedName>
        <fullName evidence="1">Uncharacterized protein</fullName>
    </submittedName>
</protein>
<gene>
    <name evidence="1" type="ORF">BOTBODRAFT_491773</name>
</gene>
<dbReference type="HOGENOM" id="CLU_2003540_0_0_1"/>
<organism evidence="1 2">
    <name type="scientific">Botryobasidium botryosum (strain FD-172 SS1)</name>
    <dbReference type="NCBI Taxonomy" id="930990"/>
    <lineage>
        <taxon>Eukaryota</taxon>
        <taxon>Fungi</taxon>
        <taxon>Dikarya</taxon>
        <taxon>Basidiomycota</taxon>
        <taxon>Agaricomycotina</taxon>
        <taxon>Agaricomycetes</taxon>
        <taxon>Cantharellales</taxon>
        <taxon>Botryobasidiaceae</taxon>
        <taxon>Botryobasidium</taxon>
    </lineage>
</organism>
<sequence length="124" mass="14031">MRIEQLPLYYTIATIATSTTSCSYLLPSSPSPFFCLPLSSPVSSLPFSVLRPPLDPPPPSSPFSRFSLLYFSLCFQDLNLSIHPLSPRNQYYSTRTHSFILFSCRVTFADSFLHILNCTLDLDR</sequence>
<evidence type="ECO:0000313" key="1">
    <source>
        <dbReference type="EMBL" id="KDQ10455.1"/>
    </source>
</evidence>
<dbReference type="PROSITE" id="PS51257">
    <property type="entry name" value="PROKAR_LIPOPROTEIN"/>
    <property type="match status" value="1"/>
</dbReference>
<reference evidence="2" key="1">
    <citation type="journal article" date="2014" name="Proc. Natl. Acad. Sci. U.S.A.">
        <title>Extensive sampling of basidiomycete genomes demonstrates inadequacy of the white-rot/brown-rot paradigm for wood decay fungi.</title>
        <authorList>
            <person name="Riley R."/>
            <person name="Salamov A.A."/>
            <person name="Brown D.W."/>
            <person name="Nagy L.G."/>
            <person name="Floudas D."/>
            <person name="Held B.W."/>
            <person name="Levasseur A."/>
            <person name="Lombard V."/>
            <person name="Morin E."/>
            <person name="Otillar R."/>
            <person name="Lindquist E.A."/>
            <person name="Sun H."/>
            <person name="LaButti K.M."/>
            <person name="Schmutz J."/>
            <person name="Jabbour D."/>
            <person name="Luo H."/>
            <person name="Baker S.E."/>
            <person name="Pisabarro A.G."/>
            <person name="Walton J.D."/>
            <person name="Blanchette R.A."/>
            <person name="Henrissat B."/>
            <person name="Martin F."/>
            <person name="Cullen D."/>
            <person name="Hibbett D.S."/>
            <person name="Grigoriev I.V."/>
        </authorList>
    </citation>
    <scope>NUCLEOTIDE SEQUENCE [LARGE SCALE GENOMIC DNA]</scope>
    <source>
        <strain evidence="2">FD-172 SS1</strain>
    </source>
</reference>
<accession>A0A067M6X9</accession>
<proteinExistence type="predicted"/>
<dbReference type="EMBL" id="KL198067">
    <property type="protein sequence ID" value="KDQ10455.1"/>
    <property type="molecule type" value="Genomic_DNA"/>
</dbReference>